<dbReference type="NCBIfam" id="TIGR00152">
    <property type="entry name" value="dephospho-CoA kinase"/>
    <property type="match status" value="1"/>
</dbReference>
<gene>
    <name evidence="3" type="ORF">MNBD_GAMMA01-1218</name>
</gene>
<accession>A0A3B0V748</accession>
<dbReference type="PROSITE" id="PS51219">
    <property type="entry name" value="DPCK"/>
    <property type="match status" value="1"/>
</dbReference>
<dbReference type="HAMAP" id="MF_00376">
    <property type="entry name" value="Dephospho_CoA_kinase"/>
    <property type="match status" value="1"/>
</dbReference>
<dbReference type="EMBL" id="UOEW01000074">
    <property type="protein sequence ID" value="VAW34562.1"/>
    <property type="molecule type" value="Genomic_DNA"/>
</dbReference>
<evidence type="ECO:0000313" key="3">
    <source>
        <dbReference type="EMBL" id="VAW34562.1"/>
    </source>
</evidence>
<reference evidence="3" key="1">
    <citation type="submission" date="2018-06" db="EMBL/GenBank/DDBJ databases">
        <authorList>
            <person name="Zhirakovskaya E."/>
        </authorList>
    </citation>
    <scope>NUCLEOTIDE SEQUENCE</scope>
</reference>
<dbReference type="CDD" id="cd02022">
    <property type="entry name" value="DPCK"/>
    <property type="match status" value="1"/>
</dbReference>
<dbReference type="GO" id="GO:0004140">
    <property type="term" value="F:dephospho-CoA kinase activity"/>
    <property type="evidence" value="ECO:0007669"/>
    <property type="project" value="UniProtKB-EC"/>
</dbReference>
<keyword evidence="1" id="KW-0547">Nucleotide-binding</keyword>
<keyword evidence="3" id="KW-0808">Transferase</keyword>
<proteinExistence type="inferred from homology"/>
<dbReference type="GO" id="GO:0005524">
    <property type="term" value="F:ATP binding"/>
    <property type="evidence" value="ECO:0007669"/>
    <property type="project" value="UniProtKB-KW"/>
</dbReference>
<evidence type="ECO:0000256" key="1">
    <source>
        <dbReference type="ARBA" id="ARBA00022741"/>
    </source>
</evidence>
<dbReference type="AlphaFoldDB" id="A0A3B0V748"/>
<keyword evidence="2" id="KW-0067">ATP-binding</keyword>
<dbReference type="PANTHER" id="PTHR10695:SF46">
    <property type="entry name" value="BIFUNCTIONAL COENZYME A SYNTHASE-RELATED"/>
    <property type="match status" value="1"/>
</dbReference>
<sequence>MNIPTPEHNCYTVGLTGGIASGKSAVSKIFATLGCDVIDADIIARTVVTPDSYGLAQLLQHFGSTILSKDRQLDRARLRKLVFNDTKKLALLNSILHPLIQQQIMAEIKQVKSNYCVVVIPLLCESSEYNWLDRILVVDVAAEIQLQRLQKRDSITKKLANKMLQSQCSRKQRLAIADDVINNERSLIDLQKQVERLHHLYTLISV</sequence>
<dbReference type="EC" id="2.7.1.24" evidence="3"/>
<dbReference type="InterPro" id="IPR001977">
    <property type="entry name" value="Depp_CoAkinase"/>
</dbReference>
<protein>
    <submittedName>
        <fullName evidence="3">Dephospho-CoA kinase</fullName>
        <ecNumber evidence="3">2.7.1.24</ecNumber>
    </submittedName>
</protein>
<keyword evidence="3" id="KW-0418">Kinase</keyword>
<dbReference type="SUPFAM" id="SSF52540">
    <property type="entry name" value="P-loop containing nucleoside triphosphate hydrolases"/>
    <property type="match status" value="1"/>
</dbReference>
<dbReference type="Gene3D" id="3.40.50.300">
    <property type="entry name" value="P-loop containing nucleotide triphosphate hydrolases"/>
    <property type="match status" value="1"/>
</dbReference>
<dbReference type="Pfam" id="PF01121">
    <property type="entry name" value="CoaE"/>
    <property type="match status" value="1"/>
</dbReference>
<dbReference type="PANTHER" id="PTHR10695">
    <property type="entry name" value="DEPHOSPHO-COA KINASE-RELATED"/>
    <property type="match status" value="1"/>
</dbReference>
<evidence type="ECO:0000256" key="2">
    <source>
        <dbReference type="ARBA" id="ARBA00022840"/>
    </source>
</evidence>
<dbReference type="InterPro" id="IPR027417">
    <property type="entry name" value="P-loop_NTPase"/>
</dbReference>
<name>A0A3B0V748_9ZZZZ</name>
<dbReference type="GO" id="GO:0015937">
    <property type="term" value="P:coenzyme A biosynthetic process"/>
    <property type="evidence" value="ECO:0007669"/>
    <property type="project" value="InterPro"/>
</dbReference>
<organism evidence="3">
    <name type="scientific">hydrothermal vent metagenome</name>
    <dbReference type="NCBI Taxonomy" id="652676"/>
    <lineage>
        <taxon>unclassified sequences</taxon>
        <taxon>metagenomes</taxon>
        <taxon>ecological metagenomes</taxon>
    </lineage>
</organism>